<dbReference type="EMBL" id="AGAZ01000068">
    <property type="protein sequence ID" value="EGZ44701.1"/>
    <property type="molecule type" value="Genomic_DNA"/>
</dbReference>
<protein>
    <submittedName>
        <fullName evidence="1">Uncharacterized protein</fullName>
    </submittedName>
</protein>
<reference evidence="1 2" key="1">
    <citation type="submission" date="2011-06" db="EMBL/GenBank/DDBJ databases">
        <authorList>
            <person name="Muzny D."/>
            <person name="Qin X."/>
            <person name="Deng J."/>
            <person name="Jiang H."/>
            <person name="Liu Y."/>
            <person name="Qu J."/>
            <person name="Song X.-Z."/>
            <person name="Zhang L."/>
            <person name="Thornton R."/>
            <person name="Coyle M."/>
            <person name="Francisco L."/>
            <person name="Jackson L."/>
            <person name="Javaid M."/>
            <person name="Korchina V."/>
            <person name="Kovar C."/>
            <person name="Mata R."/>
            <person name="Mathew T."/>
            <person name="Ngo R."/>
            <person name="Nguyen L."/>
            <person name="Nguyen N."/>
            <person name="Okwuonu G."/>
            <person name="Ongeri F."/>
            <person name="Pham C."/>
            <person name="Simmons D."/>
            <person name="Wilczek-Boney K."/>
            <person name="Hale W."/>
            <person name="Jakkamsetti A."/>
            <person name="Pham P."/>
            <person name="Ruth R."/>
            <person name="San Lucas F."/>
            <person name="Warren J."/>
            <person name="Zhang J."/>
            <person name="Zhao Z."/>
            <person name="Zhou C."/>
            <person name="Zhu D."/>
            <person name="Lee S."/>
            <person name="Bess C."/>
            <person name="Blankenburg K."/>
            <person name="Forbes L."/>
            <person name="Fu Q."/>
            <person name="Gubbala S."/>
            <person name="Hirani K."/>
            <person name="Jayaseelan J.C."/>
            <person name="Lara F."/>
            <person name="Munidasa M."/>
            <person name="Palculict T."/>
            <person name="Patil S."/>
            <person name="Pu L.-L."/>
            <person name="Saada N."/>
            <person name="Tang L."/>
            <person name="Weissenberger G."/>
            <person name="Zhu Y."/>
            <person name="Hemphill L."/>
            <person name="Shang Y."/>
            <person name="Youmans B."/>
            <person name="Ayvaz T."/>
            <person name="Ross M."/>
            <person name="Santibanez J."/>
            <person name="Aqrawi P."/>
            <person name="Gross S."/>
            <person name="Joshi V."/>
            <person name="Fowler G."/>
            <person name="Nazareth L."/>
            <person name="Reid J."/>
            <person name="Worley K."/>
            <person name="Petrosino J."/>
            <person name="Highlander S."/>
            <person name="Gibbs R."/>
        </authorList>
    </citation>
    <scope>NUCLEOTIDE SEQUENCE [LARGE SCALE GENOMIC DNA]</scope>
    <source>
        <strain evidence="1 2">9715</strain>
    </source>
</reference>
<comment type="caution">
    <text evidence="1">The sequence shown here is derived from an EMBL/GenBank/DDBJ whole genome shotgun (WGS) entry which is preliminary data.</text>
</comment>
<evidence type="ECO:0000313" key="2">
    <source>
        <dbReference type="Proteomes" id="UP000005336"/>
    </source>
</evidence>
<sequence length="47" mass="5276">MGITSSGADCLASPQAFNNRTQIGIIKNEYFIFEPYVQDLLVPPIRF</sequence>
<name>G4CSJ1_9NEIS</name>
<dbReference type="AlphaFoldDB" id="G4CSJ1"/>
<dbReference type="Proteomes" id="UP000005336">
    <property type="component" value="Unassembled WGS sequence"/>
</dbReference>
<organism evidence="1 2">
    <name type="scientific">Neisseria wadsworthii 9715</name>
    <dbReference type="NCBI Taxonomy" id="1030841"/>
    <lineage>
        <taxon>Bacteria</taxon>
        <taxon>Pseudomonadati</taxon>
        <taxon>Pseudomonadota</taxon>
        <taxon>Betaproteobacteria</taxon>
        <taxon>Neisseriales</taxon>
        <taxon>Neisseriaceae</taxon>
        <taxon>Neisseria</taxon>
    </lineage>
</organism>
<dbReference type="HOGENOM" id="CLU_3170725_0_0_4"/>
<proteinExistence type="predicted"/>
<accession>G4CSJ1</accession>
<keyword evidence="2" id="KW-1185">Reference proteome</keyword>
<gene>
    <name evidence="1" type="ORF">HMPREF9370_2051</name>
</gene>
<evidence type="ECO:0000313" key="1">
    <source>
        <dbReference type="EMBL" id="EGZ44701.1"/>
    </source>
</evidence>